<keyword evidence="1" id="KW-1185">Reference proteome</keyword>
<dbReference type="Proteomes" id="UP000887575">
    <property type="component" value="Unassembled WGS sequence"/>
</dbReference>
<evidence type="ECO:0000313" key="1">
    <source>
        <dbReference type="Proteomes" id="UP000887575"/>
    </source>
</evidence>
<dbReference type="InterPro" id="IPR011990">
    <property type="entry name" value="TPR-like_helical_dom_sf"/>
</dbReference>
<dbReference type="GO" id="GO:0003723">
    <property type="term" value="F:RNA binding"/>
    <property type="evidence" value="ECO:0007669"/>
    <property type="project" value="TreeGrafter"/>
</dbReference>
<dbReference type="GO" id="GO:0032040">
    <property type="term" value="C:small-subunit processome"/>
    <property type="evidence" value="ECO:0007669"/>
    <property type="project" value="TreeGrafter"/>
</dbReference>
<dbReference type="AlphaFoldDB" id="A0AAF3FR80"/>
<protein>
    <submittedName>
        <fullName evidence="2">Uncharacterized protein</fullName>
    </submittedName>
</protein>
<dbReference type="Gene3D" id="1.25.40.10">
    <property type="entry name" value="Tetratricopeptide repeat domain"/>
    <property type="match status" value="1"/>
</dbReference>
<dbReference type="SUPFAM" id="SSF48452">
    <property type="entry name" value="TPR-like"/>
    <property type="match status" value="1"/>
</dbReference>
<dbReference type="PANTHER" id="PTHR23270">
    <property type="entry name" value="PROGRAMMED CELL DEATH PROTEIN 11 PRE-RRNA PROCESSING PROTEIN RRP5"/>
    <property type="match status" value="1"/>
</dbReference>
<dbReference type="PANTHER" id="PTHR23270:SF10">
    <property type="entry name" value="PROTEIN RRP5 HOMOLOG"/>
    <property type="match status" value="1"/>
</dbReference>
<accession>A0AAF3FR80</accession>
<name>A0AAF3FR80_9BILA</name>
<sequence length="167" mass="19487">MSDVESAAEFSGASIKSKTEKKQVDPGWEFSATGFSAEDLVKVDGKVWILYASFLMSTKRFDEARDLLKKALNCFAGRGICSIQFQKQNMLHSFLVLRHSTISQKRSTYGLCTWMTMKYDIQDTIRNFFDRICSLSLTNHKQRPFYKRWAEYEAKFGDRKTRDRFEN</sequence>
<evidence type="ECO:0000313" key="2">
    <source>
        <dbReference type="WBParaSite" id="MBELARI_LOCUS9504.2"/>
    </source>
</evidence>
<dbReference type="GO" id="GO:0006364">
    <property type="term" value="P:rRNA processing"/>
    <property type="evidence" value="ECO:0007669"/>
    <property type="project" value="InterPro"/>
</dbReference>
<organism evidence="1 2">
    <name type="scientific">Mesorhabditis belari</name>
    <dbReference type="NCBI Taxonomy" id="2138241"/>
    <lineage>
        <taxon>Eukaryota</taxon>
        <taxon>Metazoa</taxon>
        <taxon>Ecdysozoa</taxon>
        <taxon>Nematoda</taxon>
        <taxon>Chromadorea</taxon>
        <taxon>Rhabditida</taxon>
        <taxon>Rhabditina</taxon>
        <taxon>Rhabditomorpha</taxon>
        <taxon>Rhabditoidea</taxon>
        <taxon>Rhabditidae</taxon>
        <taxon>Mesorhabditinae</taxon>
        <taxon>Mesorhabditis</taxon>
    </lineage>
</organism>
<dbReference type="InterPro" id="IPR045209">
    <property type="entry name" value="Rrp5"/>
</dbReference>
<proteinExistence type="predicted"/>
<dbReference type="WBParaSite" id="MBELARI_LOCUS9504.2">
    <property type="protein sequence ID" value="MBELARI_LOCUS9504.2"/>
    <property type="gene ID" value="MBELARI_LOCUS9504"/>
</dbReference>
<reference evidence="2" key="1">
    <citation type="submission" date="2024-02" db="UniProtKB">
        <authorList>
            <consortium name="WormBaseParasite"/>
        </authorList>
    </citation>
    <scope>IDENTIFICATION</scope>
</reference>